<dbReference type="Proteomes" id="UP000059680">
    <property type="component" value="Chromosome 12"/>
</dbReference>
<dbReference type="InParanoid" id="A0A0P0YAA3"/>
<keyword evidence="3" id="KW-1185">Reference proteome</keyword>
<dbReference type="PaxDb" id="39947-A0A0P0YAA3"/>
<evidence type="ECO:0000256" key="1">
    <source>
        <dbReference type="SAM" id="MobiDB-lite"/>
    </source>
</evidence>
<protein>
    <submittedName>
        <fullName evidence="2">Os12g0495001 protein</fullName>
    </submittedName>
</protein>
<reference evidence="3" key="1">
    <citation type="journal article" date="2005" name="Nature">
        <title>The map-based sequence of the rice genome.</title>
        <authorList>
            <consortium name="International rice genome sequencing project (IRGSP)"/>
            <person name="Matsumoto T."/>
            <person name="Wu J."/>
            <person name="Kanamori H."/>
            <person name="Katayose Y."/>
            <person name="Fujisawa M."/>
            <person name="Namiki N."/>
            <person name="Mizuno H."/>
            <person name="Yamamoto K."/>
            <person name="Antonio B.A."/>
            <person name="Baba T."/>
            <person name="Sakata K."/>
            <person name="Nagamura Y."/>
            <person name="Aoki H."/>
            <person name="Arikawa K."/>
            <person name="Arita K."/>
            <person name="Bito T."/>
            <person name="Chiden Y."/>
            <person name="Fujitsuka N."/>
            <person name="Fukunaka R."/>
            <person name="Hamada M."/>
            <person name="Harada C."/>
            <person name="Hayashi A."/>
            <person name="Hijishita S."/>
            <person name="Honda M."/>
            <person name="Hosokawa S."/>
            <person name="Ichikawa Y."/>
            <person name="Idonuma A."/>
            <person name="Iijima M."/>
            <person name="Ikeda M."/>
            <person name="Ikeno M."/>
            <person name="Ito K."/>
            <person name="Ito S."/>
            <person name="Ito T."/>
            <person name="Ito Y."/>
            <person name="Ito Y."/>
            <person name="Iwabuchi A."/>
            <person name="Kamiya K."/>
            <person name="Karasawa W."/>
            <person name="Kurita K."/>
            <person name="Katagiri S."/>
            <person name="Kikuta A."/>
            <person name="Kobayashi H."/>
            <person name="Kobayashi N."/>
            <person name="Machita K."/>
            <person name="Maehara T."/>
            <person name="Masukawa M."/>
            <person name="Mizubayashi T."/>
            <person name="Mukai Y."/>
            <person name="Nagasaki H."/>
            <person name="Nagata Y."/>
            <person name="Naito S."/>
            <person name="Nakashima M."/>
            <person name="Nakama Y."/>
            <person name="Nakamichi Y."/>
            <person name="Nakamura M."/>
            <person name="Meguro A."/>
            <person name="Negishi M."/>
            <person name="Ohta I."/>
            <person name="Ohta T."/>
            <person name="Okamoto M."/>
            <person name="Ono N."/>
            <person name="Saji S."/>
            <person name="Sakaguchi M."/>
            <person name="Sakai K."/>
            <person name="Shibata M."/>
            <person name="Shimokawa T."/>
            <person name="Song J."/>
            <person name="Takazaki Y."/>
            <person name="Terasawa K."/>
            <person name="Tsugane M."/>
            <person name="Tsuji K."/>
            <person name="Ueda S."/>
            <person name="Waki K."/>
            <person name="Yamagata H."/>
            <person name="Yamamoto M."/>
            <person name="Yamamoto S."/>
            <person name="Yamane H."/>
            <person name="Yoshiki S."/>
            <person name="Yoshihara R."/>
            <person name="Yukawa K."/>
            <person name="Zhong H."/>
            <person name="Yano M."/>
            <person name="Yuan Q."/>
            <person name="Ouyang S."/>
            <person name="Liu J."/>
            <person name="Jones K.M."/>
            <person name="Gansberger K."/>
            <person name="Moffat K."/>
            <person name="Hill J."/>
            <person name="Bera J."/>
            <person name="Fadrosh D."/>
            <person name="Jin S."/>
            <person name="Johri S."/>
            <person name="Kim M."/>
            <person name="Overton L."/>
            <person name="Reardon M."/>
            <person name="Tsitrin T."/>
            <person name="Vuong H."/>
            <person name="Weaver B."/>
            <person name="Ciecko A."/>
            <person name="Tallon L."/>
            <person name="Jackson J."/>
            <person name="Pai G."/>
            <person name="Aken S.V."/>
            <person name="Utterback T."/>
            <person name="Reidmuller S."/>
            <person name="Feldblyum T."/>
            <person name="Hsiao J."/>
            <person name="Zismann V."/>
            <person name="Iobst S."/>
            <person name="de Vazeille A.R."/>
            <person name="Buell C.R."/>
            <person name="Ying K."/>
            <person name="Li Y."/>
            <person name="Lu T."/>
            <person name="Huang Y."/>
            <person name="Zhao Q."/>
            <person name="Feng Q."/>
            <person name="Zhang L."/>
            <person name="Zhu J."/>
            <person name="Weng Q."/>
            <person name="Mu J."/>
            <person name="Lu Y."/>
            <person name="Fan D."/>
            <person name="Liu Y."/>
            <person name="Guan J."/>
            <person name="Zhang Y."/>
            <person name="Yu S."/>
            <person name="Liu X."/>
            <person name="Zhang Y."/>
            <person name="Hong G."/>
            <person name="Han B."/>
            <person name="Choisne N."/>
            <person name="Demange N."/>
            <person name="Orjeda G."/>
            <person name="Samain S."/>
            <person name="Cattolico L."/>
            <person name="Pelletier E."/>
            <person name="Couloux A."/>
            <person name="Segurens B."/>
            <person name="Wincker P."/>
            <person name="D'Hont A."/>
            <person name="Scarpelli C."/>
            <person name="Weissenbach J."/>
            <person name="Salanoubat M."/>
            <person name="Quetier F."/>
            <person name="Yu Y."/>
            <person name="Kim H.R."/>
            <person name="Rambo T."/>
            <person name="Currie J."/>
            <person name="Collura K."/>
            <person name="Luo M."/>
            <person name="Yang T."/>
            <person name="Ammiraju J.S.S."/>
            <person name="Engler F."/>
            <person name="Soderlund C."/>
            <person name="Wing R.A."/>
            <person name="Palmer L.E."/>
            <person name="de la Bastide M."/>
            <person name="Spiegel L."/>
            <person name="Nascimento L."/>
            <person name="Zutavern T."/>
            <person name="O'Shaughnessy A."/>
            <person name="Dike S."/>
            <person name="Dedhia N."/>
            <person name="Preston R."/>
            <person name="Balija V."/>
            <person name="McCombie W.R."/>
            <person name="Chow T."/>
            <person name="Chen H."/>
            <person name="Chung M."/>
            <person name="Chen C."/>
            <person name="Shaw J."/>
            <person name="Wu H."/>
            <person name="Hsiao K."/>
            <person name="Chao Y."/>
            <person name="Chu M."/>
            <person name="Cheng C."/>
            <person name="Hour A."/>
            <person name="Lee P."/>
            <person name="Lin S."/>
            <person name="Lin Y."/>
            <person name="Liou J."/>
            <person name="Liu S."/>
            <person name="Hsing Y."/>
            <person name="Raghuvanshi S."/>
            <person name="Mohanty A."/>
            <person name="Bharti A.K."/>
            <person name="Gaur A."/>
            <person name="Gupta V."/>
            <person name="Kumar D."/>
            <person name="Ravi V."/>
            <person name="Vij S."/>
            <person name="Kapur A."/>
            <person name="Khurana P."/>
            <person name="Khurana P."/>
            <person name="Khurana J.P."/>
            <person name="Tyagi A.K."/>
            <person name="Gaikwad K."/>
            <person name="Singh A."/>
            <person name="Dalal V."/>
            <person name="Srivastava S."/>
            <person name="Dixit A."/>
            <person name="Pal A.K."/>
            <person name="Ghazi I.A."/>
            <person name="Yadav M."/>
            <person name="Pandit A."/>
            <person name="Bhargava A."/>
            <person name="Sureshbabu K."/>
            <person name="Batra K."/>
            <person name="Sharma T.R."/>
            <person name="Mohapatra T."/>
            <person name="Singh N.K."/>
            <person name="Messing J."/>
            <person name="Nelson A.B."/>
            <person name="Fuks G."/>
            <person name="Kavchok S."/>
            <person name="Keizer G."/>
            <person name="Linton E."/>
            <person name="Llaca V."/>
            <person name="Song R."/>
            <person name="Tanyolac B."/>
            <person name="Young S."/>
            <person name="Ho-Il K."/>
            <person name="Hahn J.H."/>
            <person name="Sangsakoo G."/>
            <person name="Vanavichit A."/>
            <person name="de Mattos Luiz.A.T."/>
            <person name="Zimmer P.D."/>
            <person name="Malone G."/>
            <person name="Dellagostin O."/>
            <person name="de Oliveira A.C."/>
            <person name="Bevan M."/>
            <person name="Bancroft I."/>
            <person name="Minx P."/>
            <person name="Cordum H."/>
            <person name="Wilson R."/>
            <person name="Cheng Z."/>
            <person name="Jin W."/>
            <person name="Jiang J."/>
            <person name="Leong S.A."/>
            <person name="Iwama H."/>
            <person name="Gojobori T."/>
            <person name="Itoh T."/>
            <person name="Niimura Y."/>
            <person name="Fujii Y."/>
            <person name="Habara T."/>
            <person name="Sakai H."/>
            <person name="Sato Y."/>
            <person name="Wilson G."/>
            <person name="Kumar K."/>
            <person name="McCouch S."/>
            <person name="Juretic N."/>
            <person name="Hoen D."/>
            <person name="Wright S."/>
            <person name="Bruskiewich R."/>
            <person name="Bureau T."/>
            <person name="Miyao A."/>
            <person name="Hirochika H."/>
            <person name="Nishikawa T."/>
            <person name="Kadowaki K."/>
            <person name="Sugiura M."/>
            <person name="Burr B."/>
            <person name="Sasaki T."/>
        </authorList>
    </citation>
    <scope>NUCLEOTIDE SEQUENCE [LARGE SCALE GENOMIC DNA]</scope>
    <source>
        <strain evidence="3">cv. Nipponbare</strain>
    </source>
</reference>
<name>A0A0P0YAA3_ORYSJ</name>
<evidence type="ECO:0000313" key="2">
    <source>
        <dbReference type="EMBL" id="BAT17217.1"/>
    </source>
</evidence>
<reference evidence="2 3" key="2">
    <citation type="journal article" date="2013" name="Plant Cell Physiol.">
        <title>Rice Annotation Project Database (RAP-DB): an integrative and interactive database for rice genomics.</title>
        <authorList>
            <person name="Sakai H."/>
            <person name="Lee S.S."/>
            <person name="Tanaka T."/>
            <person name="Numa H."/>
            <person name="Kim J."/>
            <person name="Kawahara Y."/>
            <person name="Wakimoto H."/>
            <person name="Yang C.C."/>
            <person name="Iwamoto M."/>
            <person name="Abe T."/>
            <person name="Yamada Y."/>
            <person name="Muto A."/>
            <person name="Inokuchi H."/>
            <person name="Ikemura T."/>
            <person name="Matsumoto T."/>
            <person name="Sasaki T."/>
            <person name="Itoh T."/>
        </authorList>
    </citation>
    <scope>NUCLEOTIDE SEQUENCE [LARGE SCALE GENOMIC DNA]</scope>
    <source>
        <strain evidence="3">cv. Nipponbare</strain>
    </source>
</reference>
<gene>
    <name evidence="2" type="ordered locus">Os12g0495001</name>
    <name evidence="2" type="ORF">OSNPB_120495001</name>
</gene>
<dbReference type="AlphaFoldDB" id="A0A0P0YAA3"/>
<evidence type="ECO:0000313" key="3">
    <source>
        <dbReference type="Proteomes" id="UP000059680"/>
    </source>
</evidence>
<sequence length="86" mass="8938">MGRWLVELRRAADERESHDGATAYGVAAAGGGTWESGVRAHGSKQDAGGRKQAGRRPASGRRGNAAVAAARRGAWAMGKGRHRGNS</sequence>
<reference evidence="2 3" key="3">
    <citation type="journal article" date="2013" name="Rice">
        <title>Improvement of the Oryza sativa Nipponbare reference genome using next generation sequence and optical map data.</title>
        <authorList>
            <person name="Kawahara Y."/>
            <person name="de la Bastide M."/>
            <person name="Hamilton J.P."/>
            <person name="Kanamori H."/>
            <person name="McCombie W.R."/>
            <person name="Ouyang S."/>
            <person name="Schwartz D.C."/>
            <person name="Tanaka T."/>
            <person name="Wu J."/>
            <person name="Zhou S."/>
            <person name="Childs K.L."/>
            <person name="Davidson R.M."/>
            <person name="Lin H."/>
            <person name="Quesada-Ocampo L."/>
            <person name="Vaillancourt B."/>
            <person name="Sakai H."/>
            <person name="Lee S.S."/>
            <person name="Kim J."/>
            <person name="Numa H."/>
            <person name="Itoh T."/>
            <person name="Buell C.R."/>
            <person name="Matsumoto T."/>
        </authorList>
    </citation>
    <scope>NUCLEOTIDE SEQUENCE [LARGE SCALE GENOMIC DNA]</scope>
    <source>
        <strain evidence="3">cv. Nipponbare</strain>
    </source>
</reference>
<organism evidence="2 3">
    <name type="scientific">Oryza sativa subsp. japonica</name>
    <name type="common">Rice</name>
    <dbReference type="NCBI Taxonomy" id="39947"/>
    <lineage>
        <taxon>Eukaryota</taxon>
        <taxon>Viridiplantae</taxon>
        <taxon>Streptophyta</taxon>
        <taxon>Embryophyta</taxon>
        <taxon>Tracheophyta</taxon>
        <taxon>Spermatophyta</taxon>
        <taxon>Magnoliopsida</taxon>
        <taxon>Liliopsida</taxon>
        <taxon>Poales</taxon>
        <taxon>Poaceae</taxon>
        <taxon>BOP clade</taxon>
        <taxon>Oryzoideae</taxon>
        <taxon>Oryzeae</taxon>
        <taxon>Oryzinae</taxon>
        <taxon>Oryza</taxon>
        <taxon>Oryza sativa</taxon>
    </lineage>
</organism>
<proteinExistence type="predicted"/>
<feature type="region of interest" description="Disordered" evidence="1">
    <location>
        <begin position="32"/>
        <end position="86"/>
    </location>
</feature>
<dbReference type="EMBL" id="AP014968">
    <property type="protein sequence ID" value="BAT17217.1"/>
    <property type="molecule type" value="Genomic_DNA"/>
</dbReference>
<accession>A0A0P0YAA3</accession>
<feature type="compositionally biased region" description="Low complexity" evidence="1">
    <location>
        <begin position="60"/>
        <end position="78"/>
    </location>
</feature>